<evidence type="ECO:0000313" key="1">
    <source>
        <dbReference type="EMBL" id="MCP3054992.1"/>
    </source>
</evidence>
<dbReference type="SUPFAM" id="SSF47336">
    <property type="entry name" value="ACP-like"/>
    <property type="match status" value="1"/>
</dbReference>
<reference evidence="1" key="1">
    <citation type="submission" date="2022-03" db="EMBL/GenBank/DDBJ databases">
        <title>Aurantimonas Liuensis sp. Nov., isolated from the hadal seawater of the Mariana Trench.</title>
        <authorList>
            <person name="Liu R."/>
        </authorList>
    </citation>
    <scope>NUCLEOTIDE SEQUENCE</scope>
    <source>
        <strain evidence="1">LRZ36</strain>
    </source>
</reference>
<evidence type="ECO:0008006" key="3">
    <source>
        <dbReference type="Google" id="ProtNLM"/>
    </source>
</evidence>
<evidence type="ECO:0000313" key="2">
    <source>
        <dbReference type="Proteomes" id="UP001155220"/>
    </source>
</evidence>
<dbReference type="AlphaFoldDB" id="A0A9X2HAT4"/>
<dbReference type="EMBL" id="JALHBS010000039">
    <property type="protein sequence ID" value="MCP3054992.1"/>
    <property type="molecule type" value="Genomic_DNA"/>
</dbReference>
<name>A0A9X2HAT4_9HYPH</name>
<dbReference type="Proteomes" id="UP001155220">
    <property type="component" value="Unassembled WGS sequence"/>
</dbReference>
<organism evidence="1 2">
    <name type="scientific">Aurantimonas marianensis</name>
    <dbReference type="NCBI Taxonomy" id="2920428"/>
    <lineage>
        <taxon>Bacteria</taxon>
        <taxon>Pseudomonadati</taxon>
        <taxon>Pseudomonadota</taxon>
        <taxon>Alphaproteobacteria</taxon>
        <taxon>Hyphomicrobiales</taxon>
        <taxon>Aurantimonadaceae</taxon>
        <taxon>Aurantimonas</taxon>
    </lineage>
</organism>
<dbReference type="InterPro" id="IPR036736">
    <property type="entry name" value="ACP-like_sf"/>
</dbReference>
<keyword evidence="2" id="KW-1185">Reference proteome</keyword>
<dbReference type="Gene3D" id="1.10.1200.10">
    <property type="entry name" value="ACP-like"/>
    <property type="match status" value="1"/>
</dbReference>
<proteinExistence type="predicted"/>
<comment type="caution">
    <text evidence="1">The sequence shown here is derived from an EMBL/GenBank/DDBJ whole genome shotgun (WGS) entry which is preliminary data.</text>
</comment>
<protein>
    <recommendedName>
        <fullName evidence="3">Carrier domain-containing protein</fullName>
    </recommendedName>
</protein>
<gene>
    <name evidence="1" type="ORF">MJ956_07480</name>
</gene>
<sequence length="169" mass="18628">MIPIDDLLLGREFAQHRTAPGAPEAIGLNRNHRTAGLMPLRYLRLYIEATRDSIYLDVSEEGVSGMETSQDGIAARELEEQLAQILESLCAANEMVRRDADLRTDSFGVIGMTSVDYLEFILNVETELNIDVPDEALMDPALASVRLWAGYLARHRDELATPLVGAATA</sequence>
<accession>A0A9X2HAT4</accession>
<dbReference type="RefSeq" id="WP_253963859.1">
    <property type="nucleotide sequence ID" value="NZ_JALHBS010000039.1"/>
</dbReference>